<feature type="coiled-coil region" evidence="1">
    <location>
        <begin position="650"/>
        <end position="710"/>
    </location>
</feature>
<accession>A0A6L5YWJ1</accession>
<dbReference type="EMBL" id="WIND01000002">
    <property type="protein sequence ID" value="MSU88691.1"/>
    <property type="molecule type" value="Genomic_DNA"/>
</dbReference>
<dbReference type="RefSeq" id="WP_325063080.1">
    <property type="nucleotide sequence ID" value="NZ_WIND01000002.1"/>
</dbReference>
<feature type="compositionally biased region" description="Basic and acidic residues" evidence="2">
    <location>
        <begin position="591"/>
        <end position="607"/>
    </location>
</feature>
<comment type="caution">
    <text evidence="3">The sequence shown here is derived from an EMBL/GenBank/DDBJ whole genome shotgun (WGS) entry which is preliminary data.</text>
</comment>
<feature type="compositionally biased region" description="Basic and acidic residues" evidence="2">
    <location>
        <begin position="569"/>
        <end position="581"/>
    </location>
</feature>
<evidence type="ECO:0000256" key="2">
    <source>
        <dbReference type="SAM" id="MobiDB-lite"/>
    </source>
</evidence>
<name>A0A6L5YWJ1_9RHOB</name>
<proteinExistence type="predicted"/>
<feature type="compositionally biased region" description="Low complexity" evidence="2">
    <location>
        <begin position="544"/>
        <end position="557"/>
    </location>
</feature>
<organism evidence="3 4">
    <name type="scientific">Halovulum marinum</name>
    <dbReference type="NCBI Taxonomy" id="2662447"/>
    <lineage>
        <taxon>Bacteria</taxon>
        <taxon>Pseudomonadati</taxon>
        <taxon>Pseudomonadota</taxon>
        <taxon>Alphaproteobacteria</taxon>
        <taxon>Rhodobacterales</taxon>
        <taxon>Paracoccaceae</taxon>
        <taxon>Halovulum</taxon>
    </lineage>
</organism>
<protein>
    <submittedName>
        <fullName evidence="3">Chromosome segregation protein SMC</fullName>
    </submittedName>
</protein>
<dbReference type="InterPro" id="IPR027417">
    <property type="entry name" value="P-loop_NTPase"/>
</dbReference>
<gene>
    <name evidence="3" type="ORF">GE300_03530</name>
</gene>
<dbReference type="AlphaFoldDB" id="A0A6L5YWJ1"/>
<dbReference type="Proteomes" id="UP000474957">
    <property type="component" value="Unassembled WGS sequence"/>
</dbReference>
<keyword evidence="1" id="KW-0175">Coiled coil</keyword>
<feature type="region of interest" description="Disordered" evidence="2">
    <location>
        <begin position="537"/>
        <end position="611"/>
    </location>
</feature>
<evidence type="ECO:0000313" key="4">
    <source>
        <dbReference type="Proteomes" id="UP000474957"/>
    </source>
</evidence>
<dbReference type="SUPFAM" id="SSF52540">
    <property type="entry name" value="P-loop containing nucleoside triphosphate hydrolases"/>
    <property type="match status" value="1"/>
</dbReference>
<keyword evidence="4" id="KW-1185">Reference proteome</keyword>
<dbReference type="Gene3D" id="3.40.50.300">
    <property type="entry name" value="P-loop containing nucleotide triphosphate hydrolases"/>
    <property type="match status" value="2"/>
</dbReference>
<sequence>MRLVSIRLNDVRRFTDPVLIDGIGAGLNVLTAPNEHGKSTVFDAVEALFTVGYRSRKQDIGALRPHAGGAPEITVELDLPEGRFTVAKRWFSRPMAEVRQNGRLLAQADEAEAWIARTAGTDDPASPTGLLWVRQGLTTLGDGKDTAEARRGLLSSVAGEVEAMTGGQRMDDALRRCTEELERHVSAKGGRTRGPLKEAEDRIAALTPRIADLESRARELHDDLDRRRKVLRALSELTDPEAVAARRDRLAQAEAAHAAAAAHADAEKAAQAAEETARLKHDAAVQKLAALRKSRAELATAAAALATAERQARELAVSADTAEATLAEARTAADAARTRAGAADALLRRAEQAEAAQSLSERRDQLHELLTRAEGFRQQAETAAAAAGVGPDARTLERLDELSQQIALHRATQAAQALGVTLRYAPGAPAVTLDGAPLPDGRRTALPQGGTLDLPGLGRMTIHPGHAASDEDVPRAEAELARALAALGVATLDEARAAARSRADAEQRRREALAQLSALAPDGIEALRARLATLPEPSAPAPALPSAADARLAAETARQSAESAESTLDEARRAAERERHAAARAAAALDGARDRHQRADADMRGADPETAEADLDRVRAACRADLDAAQTHHARLAERAPDLSATGAALERARDVAARAEEDRHRLSAERQRLDARIELLAGEAVEEDLKDLRAQLRSAEDDAARCQFEVALLRRLRCALDTARQAARDRYFEPVMRELGPLLRLVWPDAELRLDGESVLPSALLRSGAEEAYDTLSGGTREQIALLVRLAFARMLAARGRHAPVILDDALVYTDDERIEAMFNALHRQASDLQIIVLSCRQRAFRDLGGTPLELRHAPD</sequence>
<feature type="coiled-coil region" evidence="1">
    <location>
        <begin position="196"/>
        <end position="230"/>
    </location>
</feature>
<feature type="coiled-coil region" evidence="1">
    <location>
        <begin position="291"/>
        <end position="339"/>
    </location>
</feature>
<evidence type="ECO:0000313" key="3">
    <source>
        <dbReference type="EMBL" id="MSU88691.1"/>
    </source>
</evidence>
<dbReference type="PANTHER" id="PTHR41259:SF1">
    <property type="entry name" value="DOUBLE-STRAND BREAK REPAIR RAD50 ATPASE, PUTATIVE-RELATED"/>
    <property type="match status" value="1"/>
</dbReference>
<evidence type="ECO:0000256" key="1">
    <source>
        <dbReference type="SAM" id="Coils"/>
    </source>
</evidence>
<dbReference type="PANTHER" id="PTHR41259">
    <property type="entry name" value="DOUBLE-STRAND BREAK REPAIR RAD50 ATPASE, PUTATIVE-RELATED"/>
    <property type="match status" value="1"/>
</dbReference>
<reference evidence="3 4" key="1">
    <citation type="submission" date="2019-10" db="EMBL/GenBank/DDBJ databases">
        <title>Cognatihalovulum marinum gen. nov. sp. nov., a new member of the family Rhodobacteraceae isolated from deep seawater of the Northwest Indian Ocean.</title>
        <authorList>
            <person name="Ruan C."/>
            <person name="Wang J."/>
            <person name="Zheng X."/>
            <person name="Song L."/>
            <person name="Zhu Y."/>
            <person name="Huang Y."/>
            <person name="Lu Z."/>
            <person name="Du W."/>
            <person name="Huang L."/>
            <person name="Dai X."/>
        </authorList>
    </citation>
    <scope>NUCLEOTIDE SEQUENCE [LARGE SCALE GENOMIC DNA]</scope>
    <source>
        <strain evidence="3 4">2CG4</strain>
    </source>
</reference>